<feature type="domain" description="RapZ-like N-terminal" evidence="5">
    <location>
        <begin position="16"/>
        <end position="173"/>
    </location>
</feature>
<name>A0A501PPC3_9PROT</name>
<dbReference type="Gene3D" id="3.40.50.300">
    <property type="entry name" value="P-loop containing nucleotide triphosphate hydrolases"/>
    <property type="match status" value="1"/>
</dbReference>
<dbReference type="PANTHER" id="PTHR30448">
    <property type="entry name" value="RNASE ADAPTER PROTEIN RAPZ"/>
    <property type="match status" value="1"/>
</dbReference>
<dbReference type="GO" id="GO:0005525">
    <property type="term" value="F:GTP binding"/>
    <property type="evidence" value="ECO:0007669"/>
    <property type="project" value="UniProtKB-UniRule"/>
</dbReference>
<protein>
    <submittedName>
        <fullName evidence="7">RNase adapter RapZ</fullName>
    </submittedName>
</protein>
<dbReference type="PIRSF" id="PIRSF005052">
    <property type="entry name" value="P-loopkin"/>
    <property type="match status" value="1"/>
</dbReference>
<dbReference type="InterPro" id="IPR027417">
    <property type="entry name" value="P-loop_NTPase"/>
</dbReference>
<dbReference type="InterPro" id="IPR053931">
    <property type="entry name" value="RapZ_C"/>
</dbReference>
<reference evidence="8" key="1">
    <citation type="submission" date="2019-06" db="EMBL/GenBank/DDBJ databases">
        <title>The complete genome of Emcibacter congregatus ZYLT.</title>
        <authorList>
            <person name="Zhao Z."/>
        </authorList>
    </citation>
    <scope>NUCLEOTIDE SEQUENCE [LARGE SCALE GENOMIC DNA]</scope>
    <source>
        <strain evidence="8">MCCC 1A06723</strain>
    </source>
</reference>
<keyword evidence="3 4" id="KW-0342">GTP-binding</keyword>
<dbReference type="SUPFAM" id="SSF52540">
    <property type="entry name" value="P-loop containing nucleoside triphosphate hydrolases"/>
    <property type="match status" value="1"/>
</dbReference>
<dbReference type="AlphaFoldDB" id="A0A501PPC3"/>
<evidence type="ECO:0000256" key="3">
    <source>
        <dbReference type="ARBA" id="ARBA00023134"/>
    </source>
</evidence>
<evidence type="ECO:0000259" key="6">
    <source>
        <dbReference type="Pfam" id="PF22740"/>
    </source>
</evidence>
<keyword evidence="2 4" id="KW-0067">ATP-binding</keyword>
<dbReference type="NCBIfam" id="NF003828">
    <property type="entry name" value="PRK05416.1"/>
    <property type="match status" value="1"/>
</dbReference>
<dbReference type="GO" id="GO:0005524">
    <property type="term" value="F:ATP binding"/>
    <property type="evidence" value="ECO:0007669"/>
    <property type="project" value="UniProtKB-UniRule"/>
</dbReference>
<keyword evidence="8" id="KW-1185">Reference proteome</keyword>
<dbReference type="Pfam" id="PF03668">
    <property type="entry name" value="RapZ-like_N"/>
    <property type="match status" value="1"/>
</dbReference>
<dbReference type="InterPro" id="IPR053930">
    <property type="entry name" value="RapZ-like_N"/>
</dbReference>
<evidence type="ECO:0000313" key="8">
    <source>
        <dbReference type="Proteomes" id="UP000319148"/>
    </source>
</evidence>
<keyword evidence="1 4" id="KW-0547">Nucleotide-binding</keyword>
<gene>
    <name evidence="7" type="primary">rapZ</name>
    <name evidence="7" type="ORF">FIV46_06390</name>
</gene>
<organism evidence="7 8">
    <name type="scientific">Emcibacter nanhaiensis</name>
    <dbReference type="NCBI Taxonomy" id="1505037"/>
    <lineage>
        <taxon>Bacteria</taxon>
        <taxon>Pseudomonadati</taxon>
        <taxon>Pseudomonadota</taxon>
        <taxon>Alphaproteobacteria</taxon>
        <taxon>Emcibacterales</taxon>
        <taxon>Emcibacteraceae</taxon>
        <taxon>Emcibacter</taxon>
    </lineage>
</organism>
<dbReference type="RefSeq" id="WP_139939605.1">
    <property type="nucleotide sequence ID" value="NZ_JBHSYP010000003.1"/>
</dbReference>
<feature type="binding site" evidence="4">
    <location>
        <begin position="22"/>
        <end position="29"/>
    </location>
    <ligand>
        <name>ATP</name>
        <dbReference type="ChEBI" id="CHEBI:30616"/>
    </ligand>
</feature>
<dbReference type="PANTHER" id="PTHR30448:SF0">
    <property type="entry name" value="RNASE ADAPTER PROTEIN RAPZ"/>
    <property type="match status" value="1"/>
</dbReference>
<feature type="domain" description="RapZ C-terminal" evidence="6">
    <location>
        <begin position="181"/>
        <end position="299"/>
    </location>
</feature>
<dbReference type="HAMAP" id="MF_00636">
    <property type="entry name" value="RapZ_like"/>
    <property type="match status" value="1"/>
</dbReference>
<evidence type="ECO:0000256" key="1">
    <source>
        <dbReference type="ARBA" id="ARBA00022741"/>
    </source>
</evidence>
<proteinExistence type="inferred from homology"/>
<evidence type="ECO:0000313" key="7">
    <source>
        <dbReference type="EMBL" id="TPD61834.1"/>
    </source>
</evidence>
<evidence type="ECO:0000256" key="4">
    <source>
        <dbReference type="HAMAP-Rule" id="MF_00636"/>
    </source>
</evidence>
<feature type="binding site" evidence="4">
    <location>
        <begin position="75"/>
        <end position="78"/>
    </location>
    <ligand>
        <name>GTP</name>
        <dbReference type="ChEBI" id="CHEBI:37565"/>
    </ligand>
</feature>
<accession>A0A501PPC3</accession>
<dbReference type="EMBL" id="VFIY01000005">
    <property type="protein sequence ID" value="TPD61834.1"/>
    <property type="molecule type" value="Genomic_DNA"/>
</dbReference>
<dbReference type="Pfam" id="PF22740">
    <property type="entry name" value="PapZ_C"/>
    <property type="match status" value="1"/>
</dbReference>
<evidence type="ECO:0000259" key="5">
    <source>
        <dbReference type="Pfam" id="PF03668"/>
    </source>
</evidence>
<dbReference type="Proteomes" id="UP000319148">
    <property type="component" value="Unassembled WGS sequence"/>
</dbReference>
<dbReference type="OrthoDB" id="9784461at2"/>
<comment type="caution">
    <text evidence="7">The sequence shown here is derived from an EMBL/GenBank/DDBJ whole genome shotgun (WGS) entry which is preliminary data.</text>
</comment>
<dbReference type="InterPro" id="IPR005337">
    <property type="entry name" value="RapZ-like"/>
</dbReference>
<evidence type="ECO:0000256" key="2">
    <source>
        <dbReference type="ARBA" id="ARBA00022840"/>
    </source>
</evidence>
<sequence>MTENSDAADRNTGKLTLLLITGMSGAGKSTALKALEDIGYEALDNLPLSLLPNLIELAKGEDPDHINPAFAIGIDARTRNFRPDKIISRLQELKDRDDLDVKVLYFDSNNTVLAKRFTETRRRHPLAIDRPVSDGIVRERQMLEVIRAEADYFFDTSDLGIHELKRMLSQRFERRAGGDLNISISSFGYPKGLPRDADLVFDVRFLKNPHYEDSLRPLTGEAEEVGDFIKGDPVFESFWDKIGSLILSLLPEYKKEGKSYLTIAFGCTGGRHRSVFVARELAELLREHGYWVNVHHRELLSGE</sequence>